<comment type="caution">
    <text evidence="1">The sequence shown here is derived from an EMBL/GenBank/DDBJ whole genome shotgun (WGS) entry which is preliminary data.</text>
</comment>
<reference evidence="1" key="1">
    <citation type="submission" date="2019-08" db="EMBL/GenBank/DDBJ databases">
        <authorList>
            <person name="Kucharzyk K."/>
            <person name="Murdoch R.W."/>
            <person name="Higgins S."/>
            <person name="Loffler F."/>
        </authorList>
    </citation>
    <scope>NUCLEOTIDE SEQUENCE</scope>
</reference>
<sequence>MSVPDYIFEDFLKVDIRELVRIAMIVVYEKPKDYPQNYIARLWDGNIPTHYAVIRNSLEDIRLAIPPMHRISRHPDDDPVIVETWI</sequence>
<accession>A0A645DND7</accession>
<proteinExistence type="predicted"/>
<dbReference type="AlphaFoldDB" id="A0A645DND7"/>
<protein>
    <submittedName>
        <fullName evidence="1">Uncharacterized protein</fullName>
    </submittedName>
</protein>
<name>A0A645DND7_9ZZZZ</name>
<evidence type="ECO:0000313" key="1">
    <source>
        <dbReference type="EMBL" id="MPM90789.1"/>
    </source>
</evidence>
<dbReference type="EMBL" id="VSSQ01037947">
    <property type="protein sequence ID" value="MPM90789.1"/>
    <property type="molecule type" value="Genomic_DNA"/>
</dbReference>
<gene>
    <name evidence="1" type="ORF">SDC9_137911</name>
</gene>
<organism evidence="1">
    <name type="scientific">bioreactor metagenome</name>
    <dbReference type="NCBI Taxonomy" id="1076179"/>
    <lineage>
        <taxon>unclassified sequences</taxon>
        <taxon>metagenomes</taxon>
        <taxon>ecological metagenomes</taxon>
    </lineage>
</organism>